<evidence type="ECO:0000256" key="1">
    <source>
        <dbReference type="ARBA" id="ARBA00010838"/>
    </source>
</evidence>
<dbReference type="STRING" id="1265846.PROCOU_15859"/>
<dbReference type="Pfam" id="PF00232">
    <property type="entry name" value="Glyco_hydro_1"/>
    <property type="match status" value="1"/>
</dbReference>
<evidence type="ECO:0000256" key="2">
    <source>
        <dbReference type="ARBA" id="ARBA00022801"/>
    </source>
</evidence>
<dbReference type="PANTHER" id="PTHR10353:SF122">
    <property type="entry name" value="6-PHOSPHO-BETA-GLUCOSIDASE ASCB-RELATED"/>
    <property type="match status" value="1"/>
</dbReference>
<evidence type="ECO:0000256" key="4">
    <source>
        <dbReference type="RuleBase" id="RU003690"/>
    </source>
</evidence>
<dbReference type="SUPFAM" id="SSF51445">
    <property type="entry name" value="(Trans)glycosidases"/>
    <property type="match status" value="1"/>
</dbReference>
<evidence type="ECO:0000313" key="6">
    <source>
        <dbReference type="Proteomes" id="UP000295558"/>
    </source>
</evidence>
<dbReference type="FunFam" id="3.20.20.80:FF:000004">
    <property type="entry name" value="Beta-glucosidase 6-phospho-beta-glucosidase"/>
    <property type="match status" value="1"/>
</dbReference>
<proteinExistence type="inferred from homology"/>
<organism evidence="5 6">
    <name type="scientific">Listeria rocourtiae</name>
    <dbReference type="NCBI Taxonomy" id="647910"/>
    <lineage>
        <taxon>Bacteria</taxon>
        <taxon>Bacillati</taxon>
        <taxon>Bacillota</taxon>
        <taxon>Bacilli</taxon>
        <taxon>Bacillales</taxon>
        <taxon>Listeriaceae</taxon>
        <taxon>Listeria</taxon>
    </lineage>
</organism>
<keyword evidence="3" id="KW-0326">Glycosidase</keyword>
<evidence type="ECO:0000313" key="5">
    <source>
        <dbReference type="EMBL" id="TDR55576.1"/>
    </source>
</evidence>
<reference evidence="5 6" key="1">
    <citation type="submission" date="2019-03" db="EMBL/GenBank/DDBJ databases">
        <title>Genomic Encyclopedia of Type Strains, Phase III (KMG-III): the genomes of soil and plant-associated and newly described type strains.</title>
        <authorList>
            <person name="Whitman W."/>
        </authorList>
    </citation>
    <scope>NUCLEOTIDE SEQUENCE [LARGE SCALE GENOMIC DNA]</scope>
    <source>
        <strain evidence="5 6">CECT 7972</strain>
    </source>
</reference>
<gene>
    <name evidence="5" type="ORF">DFP96_101513</name>
</gene>
<dbReference type="InterPro" id="IPR017853">
    <property type="entry name" value="GH"/>
</dbReference>
<dbReference type="PRINTS" id="PR00131">
    <property type="entry name" value="GLHYDRLASE1"/>
</dbReference>
<dbReference type="Gene3D" id="3.20.20.80">
    <property type="entry name" value="Glycosidases"/>
    <property type="match status" value="1"/>
</dbReference>
<name>A0A4V3DQC0_9LIST</name>
<evidence type="ECO:0000256" key="3">
    <source>
        <dbReference type="ARBA" id="ARBA00023295"/>
    </source>
</evidence>
<dbReference type="PANTHER" id="PTHR10353">
    <property type="entry name" value="GLYCOSYL HYDROLASE"/>
    <property type="match status" value="1"/>
</dbReference>
<dbReference type="GO" id="GO:0005829">
    <property type="term" value="C:cytosol"/>
    <property type="evidence" value="ECO:0007669"/>
    <property type="project" value="TreeGrafter"/>
</dbReference>
<dbReference type="EMBL" id="SNZK01000001">
    <property type="protein sequence ID" value="TDR55576.1"/>
    <property type="molecule type" value="Genomic_DNA"/>
</dbReference>
<comment type="caution">
    <text evidence="5">The sequence shown here is derived from an EMBL/GenBank/DDBJ whole genome shotgun (WGS) entry which is preliminary data.</text>
</comment>
<accession>A0A4V3DQC0</accession>
<keyword evidence="6" id="KW-1185">Reference proteome</keyword>
<sequence length="479" mass="55307">MTTKGFPDRLLWGGAVAANQCEGGFREGGKGLSVADVHRYNPDMDITKVSHESEMTLEQVQKSMLDEDGYYPKRYGIDFFHTYKADLALLAEMGFQNFRTSIDWSRIFPNGNEEVPNEAGLQFYDALFDECLRLGMEPIITMLHYETPLGITLKYGGWHNRDVIDLFAKYGEVLLRRYQGKVKYWIVINQINLVHYESFNSVAICADQVENLEQAKFQAIHNQFIASAKIVEKAREISEDFQIGTMLADCTSYPYSCEPEDVIMTMRRNRMQYYFSDVQLRGEYPTYITRYFDDNNIKLNILPEDIVLLKANTMDFLALSYYYSQTISAKKNTMNPADTTPNPNLKANPWGWSIDPLGLYNCLNQYYDRYQVPLMIAENGFGMYDKIEENGKIYDDYRIAYLSAHIEQMQEAMRDGVEIFAYCAWGPIDIVSCSSAEMEKRYGFIYVDLDNMGEGTGKRIKKKSFDWYKEVIASNGLKL</sequence>
<dbReference type="InterPro" id="IPR001360">
    <property type="entry name" value="Glyco_hydro_1"/>
</dbReference>
<protein>
    <submittedName>
        <fullName evidence="5">6-phospho-beta-glucosidase</fullName>
    </submittedName>
</protein>
<dbReference type="AlphaFoldDB" id="A0A4V3DQC0"/>
<dbReference type="GO" id="GO:0008422">
    <property type="term" value="F:beta-glucosidase activity"/>
    <property type="evidence" value="ECO:0007669"/>
    <property type="project" value="TreeGrafter"/>
</dbReference>
<comment type="similarity">
    <text evidence="1 4">Belongs to the glycosyl hydrolase 1 family.</text>
</comment>
<dbReference type="Proteomes" id="UP000295558">
    <property type="component" value="Unassembled WGS sequence"/>
</dbReference>
<dbReference type="GO" id="GO:0016052">
    <property type="term" value="P:carbohydrate catabolic process"/>
    <property type="evidence" value="ECO:0007669"/>
    <property type="project" value="TreeGrafter"/>
</dbReference>
<keyword evidence="2" id="KW-0378">Hydrolase</keyword>
<dbReference type="OrthoDB" id="9765195at2"/>